<feature type="transmembrane region" description="Helical" evidence="11">
    <location>
        <begin position="237"/>
        <end position="257"/>
    </location>
</feature>
<dbReference type="PROSITE" id="PS50267">
    <property type="entry name" value="NA_NEUROTRAN_SYMP_3"/>
    <property type="match status" value="1"/>
</dbReference>
<evidence type="ECO:0000313" key="13">
    <source>
        <dbReference type="Proteomes" id="UP001381693"/>
    </source>
</evidence>
<evidence type="ECO:0000256" key="4">
    <source>
        <dbReference type="ARBA" id="ARBA00022692"/>
    </source>
</evidence>
<dbReference type="PANTHER" id="PTHR11616">
    <property type="entry name" value="SODIUM/CHLORIDE DEPENDENT TRANSPORTER"/>
    <property type="match status" value="1"/>
</dbReference>
<evidence type="ECO:0000256" key="5">
    <source>
        <dbReference type="ARBA" id="ARBA00022847"/>
    </source>
</evidence>
<dbReference type="Pfam" id="PF00209">
    <property type="entry name" value="SNF"/>
    <property type="match status" value="1"/>
</dbReference>
<feature type="binding site" evidence="8">
    <location>
        <position position="354"/>
    </location>
    <ligand>
        <name>Na(+)</name>
        <dbReference type="ChEBI" id="CHEBI:29101"/>
        <label>1</label>
    </ligand>
</feature>
<name>A0AAN9AGD9_HALRR</name>
<keyword evidence="7 11" id="KW-0472">Membrane</keyword>
<reference evidence="12 13" key="1">
    <citation type="submission" date="2023-11" db="EMBL/GenBank/DDBJ databases">
        <title>Halocaridina rubra genome assembly.</title>
        <authorList>
            <person name="Smith C."/>
        </authorList>
    </citation>
    <scope>NUCLEOTIDE SEQUENCE [LARGE SCALE GENOMIC DNA]</scope>
    <source>
        <strain evidence="12">EP-1</strain>
        <tissue evidence="12">Whole</tissue>
    </source>
</reference>
<evidence type="ECO:0000256" key="11">
    <source>
        <dbReference type="SAM" id="Phobius"/>
    </source>
</evidence>
<feature type="binding site" evidence="8">
    <location>
        <position position="423"/>
    </location>
    <ligand>
        <name>Na(+)</name>
        <dbReference type="ChEBI" id="CHEBI:29101"/>
        <label>1</label>
    </ligand>
</feature>
<evidence type="ECO:0000256" key="10">
    <source>
        <dbReference type="RuleBase" id="RU003732"/>
    </source>
</evidence>
<keyword evidence="6 11" id="KW-1133">Transmembrane helix</keyword>
<keyword evidence="8" id="KW-0479">Metal-binding</keyword>
<dbReference type="PROSITE" id="PS00754">
    <property type="entry name" value="NA_NEUROTRAN_SYMP_2"/>
    <property type="match status" value="1"/>
</dbReference>
<feature type="transmembrane region" description="Helical" evidence="11">
    <location>
        <begin position="348"/>
        <end position="373"/>
    </location>
</feature>
<organism evidence="12 13">
    <name type="scientific">Halocaridina rubra</name>
    <name type="common">Hawaiian red shrimp</name>
    <dbReference type="NCBI Taxonomy" id="373956"/>
    <lineage>
        <taxon>Eukaryota</taxon>
        <taxon>Metazoa</taxon>
        <taxon>Ecdysozoa</taxon>
        <taxon>Arthropoda</taxon>
        <taxon>Crustacea</taxon>
        <taxon>Multicrustacea</taxon>
        <taxon>Malacostraca</taxon>
        <taxon>Eumalacostraca</taxon>
        <taxon>Eucarida</taxon>
        <taxon>Decapoda</taxon>
        <taxon>Pleocyemata</taxon>
        <taxon>Caridea</taxon>
        <taxon>Atyoidea</taxon>
        <taxon>Atyidae</taxon>
        <taxon>Halocaridina</taxon>
    </lineage>
</organism>
<dbReference type="PROSITE" id="PS00610">
    <property type="entry name" value="NA_NEUROTRAN_SYMP_1"/>
    <property type="match status" value="1"/>
</dbReference>
<protein>
    <recommendedName>
        <fullName evidence="10">Transporter</fullName>
    </recommendedName>
</protein>
<evidence type="ECO:0000256" key="2">
    <source>
        <dbReference type="ARBA" id="ARBA00006459"/>
    </source>
</evidence>
<dbReference type="PANTHER" id="PTHR11616:SF240">
    <property type="entry name" value="BLOATED TUBULES, ISOFORM B-RELATED"/>
    <property type="match status" value="1"/>
</dbReference>
<feature type="transmembrane region" description="Helical" evidence="11">
    <location>
        <begin position="120"/>
        <end position="147"/>
    </location>
</feature>
<feature type="binding site" evidence="8">
    <location>
        <position position="61"/>
    </location>
    <ligand>
        <name>Na(+)</name>
        <dbReference type="ChEBI" id="CHEBI:29101"/>
        <label>1</label>
    </ligand>
</feature>
<dbReference type="InterPro" id="IPR000175">
    <property type="entry name" value="Na/ntran_symport"/>
</dbReference>
<keyword evidence="8" id="KW-0915">Sodium</keyword>
<keyword evidence="9" id="KW-1015">Disulfide bond</keyword>
<keyword evidence="4 10" id="KW-0812">Transmembrane</keyword>
<feature type="non-terminal residue" evidence="12">
    <location>
        <position position="491"/>
    </location>
</feature>
<feature type="binding site" evidence="8">
    <location>
        <position position="322"/>
    </location>
    <ligand>
        <name>Na(+)</name>
        <dbReference type="ChEBI" id="CHEBI:29101"/>
        <label>1</label>
    </ligand>
</feature>
<dbReference type="AlphaFoldDB" id="A0AAN9AGD9"/>
<dbReference type="SUPFAM" id="SSF161070">
    <property type="entry name" value="SNF-like"/>
    <property type="match status" value="1"/>
</dbReference>
<accession>A0AAN9AGD9</accession>
<evidence type="ECO:0000256" key="9">
    <source>
        <dbReference type="PIRSR" id="PIRSR600175-2"/>
    </source>
</evidence>
<comment type="similarity">
    <text evidence="2 10">Belongs to the sodium:neurotransmitter symporter (SNF) (TC 2.A.22) family.</text>
</comment>
<evidence type="ECO:0000256" key="3">
    <source>
        <dbReference type="ARBA" id="ARBA00022448"/>
    </source>
</evidence>
<evidence type="ECO:0000256" key="7">
    <source>
        <dbReference type="ARBA" id="ARBA00023136"/>
    </source>
</evidence>
<keyword evidence="3 10" id="KW-0813">Transport</keyword>
<evidence type="ECO:0000256" key="6">
    <source>
        <dbReference type="ARBA" id="ARBA00022989"/>
    </source>
</evidence>
<dbReference type="PRINTS" id="PR00176">
    <property type="entry name" value="NANEUSMPORT"/>
</dbReference>
<feature type="disulfide bond" evidence="9">
    <location>
        <begin position="159"/>
        <end position="168"/>
    </location>
</feature>
<sequence>MPKKKTETLQTDVSEIRITVNRADSERSISITNGEIAERGVWGNKLEFILSCLSFAVGLGNIWRFPYLCYRNGGGAFLIPYVTMLFITGVPLFFFELSFGQFGQEGPITIWKAVPLFQGVGIGMFIIAFFISLYYNIIIAWAFFYLFSSFTAELPWQSCDHWWNTAACRRFDAKNCTSLQGLMAPNGTCYFRSEVSLDQWNYLNETSQNMKMPADEYFHNFMLDISEGFHDEEGHTLVWRLCLCLILSWVVVFLGLFKGVTSMGKAVYFTALFPYAVLIILFSRAVTLPGYSDGIYFYIMPEWGKLLSARVWADAAMQIFFSLGPCWGGLITLASYNKFSNNCLRDAIFIAVANCSTSFFSGFVIFGIVGFMAHELGVPVKDVAAQGAGLAFIAYPEAVARLPISSVWSILFFIMLLTLGLGSQFTIVQTVITCIVDVTGIRRHYKKTCFFVCSLSCVIGLSMCSRNGMFILQLLDNYSGTYSALMIGCVE</sequence>
<evidence type="ECO:0000256" key="8">
    <source>
        <dbReference type="PIRSR" id="PIRSR600175-1"/>
    </source>
</evidence>
<dbReference type="Proteomes" id="UP001381693">
    <property type="component" value="Unassembled WGS sequence"/>
</dbReference>
<feature type="transmembrane region" description="Helical" evidence="11">
    <location>
        <begin position="311"/>
        <end position="336"/>
    </location>
</feature>
<gene>
    <name evidence="12" type="ORF">SK128_009939</name>
</gene>
<feature type="binding site" evidence="8">
    <location>
        <position position="56"/>
    </location>
    <ligand>
        <name>Na(+)</name>
        <dbReference type="ChEBI" id="CHEBI:29101"/>
        <label>1</label>
    </ligand>
</feature>
<feature type="transmembrane region" description="Helical" evidence="11">
    <location>
        <begin position="448"/>
        <end position="472"/>
    </location>
</feature>
<keyword evidence="5 10" id="KW-0769">Symport</keyword>
<feature type="transmembrane region" description="Helical" evidence="11">
    <location>
        <begin position="269"/>
        <end position="291"/>
    </location>
</feature>
<dbReference type="EMBL" id="JAXCGZ010000215">
    <property type="protein sequence ID" value="KAK7086394.1"/>
    <property type="molecule type" value="Genomic_DNA"/>
</dbReference>
<feature type="transmembrane region" description="Helical" evidence="11">
    <location>
        <begin position="78"/>
        <end position="99"/>
    </location>
</feature>
<dbReference type="GO" id="GO:0005886">
    <property type="term" value="C:plasma membrane"/>
    <property type="evidence" value="ECO:0007669"/>
    <property type="project" value="TreeGrafter"/>
</dbReference>
<evidence type="ECO:0000256" key="1">
    <source>
        <dbReference type="ARBA" id="ARBA00004141"/>
    </source>
</evidence>
<feature type="binding site" evidence="8">
    <location>
        <position position="57"/>
    </location>
    <ligand>
        <name>Na(+)</name>
        <dbReference type="ChEBI" id="CHEBI:29101"/>
        <label>1</label>
    </ligand>
</feature>
<proteinExistence type="inferred from homology"/>
<keyword evidence="13" id="KW-1185">Reference proteome</keyword>
<dbReference type="InterPro" id="IPR037272">
    <property type="entry name" value="SNS_sf"/>
</dbReference>
<comment type="caution">
    <text evidence="12">The sequence shown here is derived from an EMBL/GenBank/DDBJ whole genome shotgun (WGS) entry which is preliminary data.</text>
</comment>
<feature type="transmembrane region" description="Helical" evidence="11">
    <location>
        <begin position="48"/>
        <end position="66"/>
    </location>
</feature>
<evidence type="ECO:0000313" key="12">
    <source>
        <dbReference type="EMBL" id="KAK7086394.1"/>
    </source>
</evidence>
<dbReference type="GO" id="GO:0046872">
    <property type="term" value="F:metal ion binding"/>
    <property type="evidence" value="ECO:0007669"/>
    <property type="project" value="UniProtKB-KW"/>
</dbReference>
<feature type="binding site" evidence="8">
    <location>
        <position position="419"/>
    </location>
    <ligand>
        <name>Na(+)</name>
        <dbReference type="ChEBI" id="CHEBI:29101"/>
        <label>1</label>
    </ligand>
</feature>
<dbReference type="GO" id="GO:0015375">
    <property type="term" value="F:glycine:sodium symporter activity"/>
    <property type="evidence" value="ECO:0007669"/>
    <property type="project" value="TreeGrafter"/>
</dbReference>
<comment type="subcellular location">
    <subcellularLocation>
        <location evidence="1">Membrane</location>
        <topology evidence="1">Multi-pass membrane protein</topology>
    </subcellularLocation>
</comment>
<feature type="transmembrane region" description="Helical" evidence="11">
    <location>
        <begin position="410"/>
        <end position="436"/>
    </location>
</feature>